<dbReference type="Pfam" id="PF13715">
    <property type="entry name" value="CarbopepD_reg_2"/>
    <property type="match status" value="1"/>
</dbReference>
<evidence type="ECO:0000259" key="8">
    <source>
        <dbReference type="SMART" id="SM00965"/>
    </source>
</evidence>
<dbReference type="InterPro" id="IPR011662">
    <property type="entry name" value="Secretin/TonB_short_N"/>
</dbReference>
<dbReference type="Gene3D" id="2.170.130.10">
    <property type="entry name" value="TonB-dependent receptor, plug domain"/>
    <property type="match status" value="1"/>
</dbReference>
<name>A0A4R0MMC9_9SPHI</name>
<comment type="caution">
    <text evidence="9">The sequence shown here is derived from an EMBL/GenBank/DDBJ whole genome shotgun (WGS) entry which is preliminary data.</text>
</comment>
<reference evidence="9 10" key="1">
    <citation type="submission" date="2019-02" db="EMBL/GenBank/DDBJ databases">
        <title>Pedobacter sp. RP-3-8 sp. nov., isolated from Arctic soil.</title>
        <authorList>
            <person name="Dahal R.H."/>
        </authorList>
    </citation>
    <scope>NUCLEOTIDE SEQUENCE [LARGE SCALE GENOMIC DNA]</scope>
    <source>
        <strain evidence="9 10">RP-3-8</strain>
    </source>
</reference>
<feature type="domain" description="Secretin/TonB short N-terminal" evidence="8">
    <location>
        <begin position="74"/>
        <end position="125"/>
    </location>
</feature>
<dbReference type="InterPro" id="IPR037066">
    <property type="entry name" value="Plug_dom_sf"/>
</dbReference>
<dbReference type="Pfam" id="PF07715">
    <property type="entry name" value="Plug"/>
    <property type="match status" value="1"/>
</dbReference>
<dbReference type="PROSITE" id="PS52016">
    <property type="entry name" value="TONB_DEPENDENT_REC_3"/>
    <property type="match status" value="1"/>
</dbReference>
<keyword evidence="10" id="KW-1185">Reference proteome</keyword>
<keyword evidence="2 7" id="KW-0813">Transport</keyword>
<evidence type="ECO:0000256" key="3">
    <source>
        <dbReference type="ARBA" id="ARBA00022452"/>
    </source>
</evidence>
<comment type="subcellular location">
    <subcellularLocation>
        <location evidence="1 7">Cell outer membrane</location>
        <topology evidence="1 7">Multi-pass membrane protein</topology>
    </subcellularLocation>
</comment>
<protein>
    <submittedName>
        <fullName evidence="9">SusC/RagA family TonB-linked outer membrane protein</fullName>
    </submittedName>
</protein>
<dbReference type="Pfam" id="PF07660">
    <property type="entry name" value="STN"/>
    <property type="match status" value="1"/>
</dbReference>
<dbReference type="InterPro" id="IPR023997">
    <property type="entry name" value="TonB-dep_OMP_SusC/RagA_CS"/>
</dbReference>
<dbReference type="InterPro" id="IPR008969">
    <property type="entry name" value="CarboxyPept-like_regulatory"/>
</dbReference>
<organism evidence="9 10">
    <name type="scientific">Pedobacter hiemivivus</name>
    <dbReference type="NCBI Taxonomy" id="2530454"/>
    <lineage>
        <taxon>Bacteria</taxon>
        <taxon>Pseudomonadati</taxon>
        <taxon>Bacteroidota</taxon>
        <taxon>Sphingobacteriia</taxon>
        <taxon>Sphingobacteriales</taxon>
        <taxon>Sphingobacteriaceae</taxon>
        <taxon>Pedobacter</taxon>
    </lineage>
</organism>
<dbReference type="EMBL" id="SJSM01000022">
    <property type="protein sequence ID" value="TCC87878.1"/>
    <property type="molecule type" value="Genomic_DNA"/>
</dbReference>
<dbReference type="Gene3D" id="2.60.40.1120">
    <property type="entry name" value="Carboxypeptidase-like, regulatory domain"/>
    <property type="match status" value="1"/>
</dbReference>
<proteinExistence type="inferred from homology"/>
<dbReference type="NCBIfam" id="TIGR04056">
    <property type="entry name" value="OMP_RagA_SusC"/>
    <property type="match status" value="1"/>
</dbReference>
<keyword evidence="5 7" id="KW-0472">Membrane</keyword>
<dbReference type="InterPro" id="IPR012910">
    <property type="entry name" value="Plug_dom"/>
</dbReference>
<dbReference type="SUPFAM" id="SSF56935">
    <property type="entry name" value="Porins"/>
    <property type="match status" value="1"/>
</dbReference>
<evidence type="ECO:0000256" key="7">
    <source>
        <dbReference type="PROSITE-ProRule" id="PRU01360"/>
    </source>
</evidence>
<dbReference type="GO" id="GO:0009279">
    <property type="term" value="C:cell outer membrane"/>
    <property type="evidence" value="ECO:0007669"/>
    <property type="project" value="UniProtKB-SubCell"/>
</dbReference>
<dbReference type="OrthoDB" id="9768177at2"/>
<accession>A0A4R0MMC9</accession>
<gene>
    <name evidence="9" type="ORF">EZ444_22365</name>
</gene>
<dbReference type="SMART" id="SM00965">
    <property type="entry name" value="STN"/>
    <property type="match status" value="1"/>
</dbReference>
<dbReference type="SUPFAM" id="SSF49464">
    <property type="entry name" value="Carboxypeptidase regulatory domain-like"/>
    <property type="match status" value="1"/>
</dbReference>
<keyword evidence="4 7" id="KW-0812">Transmembrane</keyword>
<dbReference type="NCBIfam" id="TIGR04057">
    <property type="entry name" value="SusC_RagA_signa"/>
    <property type="match status" value="1"/>
</dbReference>
<dbReference type="Proteomes" id="UP000291117">
    <property type="component" value="Unassembled WGS sequence"/>
</dbReference>
<evidence type="ECO:0000256" key="2">
    <source>
        <dbReference type="ARBA" id="ARBA00022448"/>
    </source>
</evidence>
<dbReference type="AlphaFoldDB" id="A0A4R0MMC9"/>
<dbReference type="InterPro" id="IPR039426">
    <property type="entry name" value="TonB-dep_rcpt-like"/>
</dbReference>
<dbReference type="Gene3D" id="3.55.50.30">
    <property type="match status" value="1"/>
</dbReference>
<keyword evidence="6 7" id="KW-0998">Cell outer membrane</keyword>
<dbReference type="Gene3D" id="2.40.170.20">
    <property type="entry name" value="TonB-dependent receptor, beta-barrel domain"/>
    <property type="match status" value="1"/>
</dbReference>
<evidence type="ECO:0000256" key="6">
    <source>
        <dbReference type="ARBA" id="ARBA00023237"/>
    </source>
</evidence>
<evidence type="ECO:0000313" key="10">
    <source>
        <dbReference type="Proteomes" id="UP000291117"/>
    </source>
</evidence>
<dbReference type="InterPro" id="IPR036942">
    <property type="entry name" value="Beta-barrel_TonB_sf"/>
</dbReference>
<evidence type="ECO:0000256" key="5">
    <source>
        <dbReference type="ARBA" id="ARBA00023136"/>
    </source>
</evidence>
<evidence type="ECO:0000256" key="1">
    <source>
        <dbReference type="ARBA" id="ARBA00004571"/>
    </source>
</evidence>
<sequence>MNFYIQTSLCYDKKSEPWIKCTRKIIMRINLIAFFIALACFQVSASSFAQKITLKQKNAALTDALRVIEAQSGYYIFYNTPMLRDAAPVNVNLKNASLDQALKALLDGQLFTYAIIDRTVVIQRKERVLMDVLRDYFRAINIRGRVLDEGGQPLAGASVKIKGSNRVVMTNGEGLFELRGVDEKAIIVISFIGYEPKELRADSDLTNIKLILTSSKLEEVMVSTGYQTLPKERATGSFSVVPRETLKRRMETNLLDRIEGSVPGLFMKNGDINIRGVSTLYGNRTPLYVVDGFPYEGSTNYLINDDIADIYVLKDAAAASIYGSRAANGVIVITTKKGSPGKTRISYSNSFFITPLPDVSYFNFMNAKETVDLQQELFNLTHHDYSDYIKRTAQPKAIEALYLNKYEGLSDDQLNATLNKLRGLDNRSQLEGLLMQKQFKQQHNFSVSGGNEVHEFRLSANYTRNSGYNIGSNSNEINLNLNENVRISKWLTAGVNMTTYFSDNKFSPINALGYYRSAMPYEMLQDENGENLRWNYRKSSYEIERLIGLGLHDESFNPLNELDKFDGLGKSNYVRLNGNVNAKIIKGLSLDLKYQIEKGGNYSKSYYKKTAYTVKNMVNDATKMENGVAELNVPNGGQIYEGRGDSRSYTARAQLNFDRQIAAKHHTTSLIGMEQRSVMGSSTNTHRMGYDDNNLRYVPVNAVDLAKIPGTESVNDEFSYDETQNNNFGAYEDRFVSVYANVGHTYNDRYNITGSVRIDDSNLFGADPKYRHQPLWSVGASWQLSKESFMKNIRWLNNLSLRATYGLNGNVAQGVGPYLQATTIYNMEAEAMATLITNPPNKSLRWESTAVTNIGLDFSILNDRISGSIDLYGRKSTDLLGERETDPTNAFGTALVNYGSLYNRGIELGLNSTIIKSDNFSWNTNVSLSFNKNRMTEISTRHETVYGYTDGGGIEKVGYPMSSLFNFKWAGLDPTNGTVMVYDKDGNVVKNYDAQGGYVANMTDVNGLEYAGTLRPTYTIGFNNSFRYKQFSVAIQLIANGGNVMRDATPSILSKNNLSQNVDRRVMNFWRKAGDEKIPGVMPAPDLNNTGNSYFASLWYAANINTLKADYIKIRSINFTYDLTTALFKKRKDVNALLTFQVRDPYKWFRNDKGLDPEAYAQSSIYAERTMPVTPVYSLGASVNF</sequence>
<keyword evidence="3 7" id="KW-1134">Transmembrane beta strand</keyword>
<evidence type="ECO:0000313" key="9">
    <source>
        <dbReference type="EMBL" id="TCC87878.1"/>
    </source>
</evidence>
<dbReference type="InterPro" id="IPR023996">
    <property type="entry name" value="TonB-dep_OMP_SusC/RagA"/>
</dbReference>
<comment type="similarity">
    <text evidence="7">Belongs to the TonB-dependent receptor family.</text>
</comment>
<evidence type="ECO:0000256" key="4">
    <source>
        <dbReference type="ARBA" id="ARBA00022692"/>
    </source>
</evidence>